<reference evidence="2 3" key="1">
    <citation type="submission" date="2016-10" db="EMBL/GenBank/DDBJ databases">
        <authorList>
            <person name="de Groot N.N."/>
        </authorList>
    </citation>
    <scope>NUCLEOTIDE SEQUENCE [LARGE SCALE GENOMIC DNA]</scope>
    <source>
        <strain evidence="2 3">DSM 6793</strain>
    </source>
</reference>
<protein>
    <recommendedName>
        <fullName evidence="4">Por secretion system C-terminal sorting domain-containing protein</fullName>
    </recommendedName>
</protein>
<dbReference type="Proteomes" id="UP000199514">
    <property type="component" value="Unassembled WGS sequence"/>
</dbReference>
<dbReference type="STRING" id="927664.SAMN05421780_101813"/>
<dbReference type="EMBL" id="FOLE01000001">
    <property type="protein sequence ID" value="SFB86629.1"/>
    <property type="molecule type" value="Genomic_DNA"/>
</dbReference>
<accession>A0A1I1EHL5</accession>
<name>A0A1I1EHL5_9BACT</name>
<sequence length="1419" mass="156074">MKKQIDTMSMGKAMSFSKSLFVPLRTLKRFSTKLTVVAAVLCGINTAQAQINTQVANCSSQNPFEKICNGNFEQSTNCLSGLSFWSAQELSPDYFNSCDNNNSIPIDYSHGIPHNMEGYQKDGTLNSSIQGYIGLRYRTNPIYSEKMAQQSDVGLISGKRYVASFKANLSDNSNLAHRGLQMSIISGDFTFNLSNITAIEDKNNWITLAKTFTVPSTSILTPTKIILGFNSSVGSTQVSDDYTEQAYYYIDDVHLIQVPDDLPTFACSGNTIGDSYNNASLPNDMTVTWKQEVNGVSSNLAAYNNMLAITPIPTQTTIYKRTINILGQTFISSCTIYPYPSISVSSSSNTCATDILLTASTSTPIQSPYTIRWYKVLSNGNLSSQGSGYTYHPMASGTYIAKILPEPSVSMPCGVSNQVTVQIQQPQTIWNISSSNGLTPCYNGTNPLTTISVTNSNAPDDNNWIWYYNNAIIPDQHTKTLTIDSYLLSLQNFNSLYSRYFVRRSVDCTQGNSITLAPPSNTVTKYVCKDNPLILADLPCSGSVNANGSYLTISGAIMQWTATNNQEVPPNGWIATITPKESAVYKRIWYDFDGNILTSTTFNIIVQNPQIQLTSTTLCQGGTATLTPVSLNNLPITKVLGWKYEGDNIMFEDEVPSTYTAHAAGTYTVTVQLAGSCTATVSYTLAPQNITGNIHIVNANTNQVYEDDAPIVICPDNQLALQVTSGFQLDPEGYSWETEDGQDAHPYFTTIEDGGTASIVFYSFDGNYATVTIKVKVKSAQGCAGEITRKVIVLGKCCVEKVVVLGDPTAESTPYYENFPESPSNKYLVAGNIDLYPDNSQVFKIHEKKIYVNSRYHYHEEPILGGTVGGYKISVVDGRMGLLDIKGSTFQAACEAMWDGIYLTKGTYLSMIDSEISDSYNGIVDNSSPDMSGSGVTCVIENSTFRNNYMSVQSTITPFSITSSNFTSNPEEMKAPLDIEHNTNIDPEGYFYAHSFVRTQREFPQFIDNNMDGAMYGIEMLSAFGEMVIGNTSQYSFNTFNNIFVAGVYNSRPNYNTFTNTLSVYGSQFYYAPIKYTTQSLTTKIERGIPEKANYGIYSKGNTIIKIQRIPNGSNNALPTFNIFRSPNAGQHDLEHIGIYAEGNRAVTIDGQNQFRNLRTGIQLTGNGDNYSIKTNAFSECQTSIHINKQETSPLILGFTCNQFAKKWTGPQTAVLLEGNATIKSSLDVNDYQLGDCSFSNNIITGNSPQGNEISLGIDLPAATPNNMIFINNQMANKITYYRFENENTYSIPSNNMYILKCFPQIDADINTCMSRNGVLERVAAPSRPTTLQNSPNPASSSTLMSYELSESLTPEALAQNPVRLQIRDVTGKLWYEQSLSESNGSLELNTAHWPSGIYLGSLQHNGKVLAKHKIAIQQ</sequence>
<evidence type="ECO:0000313" key="2">
    <source>
        <dbReference type="EMBL" id="SFB86629.1"/>
    </source>
</evidence>
<proteinExistence type="predicted"/>
<feature type="signal peptide" evidence="1">
    <location>
        <begin position="1"/>
        <end position="49"/>
    </location>
</feature>
<dbReference type="Gene3D" id="2.60.120.260">
    <property type="entry name" value="Galactose-binding domain-like"/>
    <property type="match status" value="1"/>
</dbReference>
<keyword evidence="3" id="KW-1185">Reference proteome</keyword>
<evidence type="ECO:0000256" key="1">
    <source>
        <dbReference type="SAM" id="SignalP"/>
    </source>
</evidence>
<dbReference type="OrthoDB" id="1522390at2"/>
<dbReference type="RefSeq" id="WP_143083855.1">
    <property type="nucleotide sequence ID" value="NZ_FOLE01000001.1"/>
</dbReference>
<gene>
    <name evidence="2" type="ORF">SAMN05421780_101813</name>
</gene>
<organism evidence="2 3">
    <name type="scientific">Flexibacter flexilis DSM 6793</name>
    <dbReference type="NCBI Taxonomy" id="927664"/>
    <lineage>
        <taxon>Bacteria</taxon>
        <taxon>Pseudomonadati</taxon>
        <taxon>Bacteroidota</taxon>
        <taxon>Cytophagia</taxon>
        <taxon>Cytophagales</taxon>
        <taxon>Flexibacteraceae</taxon>
        <taxon>Flexibacter</taxon>
    </lineage>
</organism>
<evidence type="ECO:0000313" key="3">
    <source>
        <dbReference type="Proteomes" id="UP000199514"/>
    </source>
</evidence>
<feature type="chain" id="PRO_5011738565" description="Por secretion system C-terminal sorting domain-containing protein" evidence="1">
    <location>
        <begin position="50"/>
        <end position="1419"/>
    </location>
</feature>
<evidence type="ECO:0008006" key="4">
    <source>
        <dbReference type="Google" id="ProtNLM"/>
    </source>
</evidence>
<keyword evidence="1" id="KW-0732">Signal</keyword>